<feature type="region of interest" description="Disordered" evidence="1">
    <location>
        <begin position="181"/>
        <end position="202"/>
    </location>
</feature>
<dbReference type="RefSeq" id="XP_066799484.1">
    <property type="nucleotide sequence ID" value="XM_066949792.1"/>
</dbReference>
<dbReference type="EMBL" id="JBCAWK010000014">
    <property type="protein sequence ID" value="KAK8843920.1"/>
    <property type="molecule type" value="Genomic_DNA"/>
</dbReference>
<keyword evidence="2" id="KW-1133">Transmembrane helix</keyword>
<dbReference type="KEGG" id="kne:92183970"/>
<organism evidence="3 4">
    <name type="scientific">Kwoniella newhampshirensis</name>
    <dbReference type="NCBI Taxonomy" id="1651941"/>
    <lineage>
        <taxon>Eukaryota</taxon>
        <taxon>Fungi</taxon>
        <taxon>Dikarya</taxon>
        <taxon>Basidiomycota</taxon>
        <taxon>Agaricomycotina</taxon>
        <taxon>Tremellomycetes</taxon>
        <taxon>Tremellales</taxon>
        <taxon>Cryptococcaceae</taxon>
        <taxon>Kwoniella</taxon>
    </lineage>
</organism>
<keyword evidence="2" id="KW-0812">Transmembrane</keyword>
<feature type="region of interest" description="Disordered" evidence="1">
    <location>
        <begin position="298"/>
        <end position="320"/>
    </location>
</feature>
<reference evidence="3 4" key="1">
    <citation type="journal article" date="2024" name="bioRxiv">
        <title>Comparative genomics of Cryptococcus and Kwoniella reveals pathogenesis evolution and contrasting karyotype dynamics via intercentromeric recombination or chromosome fusion.</title>
        <authorList>
            <person name="Coelho M.A."/>
            <person name="David-Palma M."/>
            <person name="Shea T."/>
            <person name="Bowers K."/>
            <person name="McGinley-Smith S."/>
            <person name="Mohammad A.W."/>
            <person name="Gnirke A."/>
            <person name="Yurkov A.M."/>
            <person name="Nowrousian M."/>
            <person name="Sun S."/>
            <person name="Cuomo C.A."/>
            <person name="Heitman J."/>
        </authorList>
    </citation>
    <scope>NUCLEOTIDE SEQUENCE [LARGE SCALE GENOMIC DNA]</scope>
    <source>
        <strain evidence="3 4">CBS 13917</strain>
    </source>
</reference>
<gene>
    <name evidence="3" type="ORF">IAR55_006712</name>
</gene>
<feature type="transmembrane region" description="Helical" evidence="2">
    <location>
        <begin position="46"/>
        <end position="67"/>
    </location>
</feature>
<dbReference type="AlphaFoldDB" id="A0AAW0YGB2"/>
<dbReference type="Proteomes" id="UP001388673">
    <property type="component" value="Unassembled WGS sequence"/>
</dbReference>
<proteinExistence type="predicted"/>
<keyword evidence="4" id="KW-1185">Reference proteome</keyword>
<feature type="region of interest" description="Disordered" evidence="1">
    <location>
        <begin position="1"/>
        <end position="39"/>
    </location>
</feature>
<evidence type="ECO:0000313" key="4">
    <source>
        <dbReference type="Proteomes" id="UP001388673"/>
    </source>
</evidence>
<name>A0AAW0YGB2_9TREE</name>
<keyword evidence="2" id="KW-0472">Membrane</keyword>
<comment type="caution">
    <text evidence="3">The sequence shown here is derived from an EMBL/GenBank/DDBJ whole genome shotgun (WGS) entry which is preliminary data.</text>
</comment>
<evidence type="ECO:0000256" key="1">
    <source>
        <dbReference type="SAM" id="MobiDB-lite"/>
    </source>
</evidence>
<protein>
    <submittedName>
        <fullName evidence="3">Uncharacterized protein</fullName>
    </submittedName>
</protein>
<evidence type="ECO:0000313" key="3">
    <source>
        <dbReference type="EMBL" id="KAK8843920.1"/>
    </source>
</evidence>
<accession>A0AAW0YGB2</accession>
<sequence length="320" mass="35193">MSSTSATATGGGQSTVGTSTSSFNLFPTQTQGQNQNQDQTRGTPNVYYLVFLGVLVILMLIAGCLTLRAVRMRRRYRTATQIALSRGEPIPEGMREDFWGLGGLSGWTAEGLDRLGAIRPGEEWVGAGRRGGKGRWEKVPVLYEGQLFKEPAVEKQVSEDHGDEPWNTLRPLTLVSLRPSQTPFPEEPVEPPALTPVRNMGPRPRPPPMFNFSRHRPPSTADQAIASTSRAQPLREEDREVVPGEDVRLGIIIQMPTEGMSEDQRTRRADDDDDEVAWESGMELGIWEGVVGGQGAEIHPGYISQRGDRGKTSIDSVETE</sequence>
<dbReference type="GeneID" id="92183970"/>
<evidence type="ECO:0000256" key="2">
    <source>
        <dbReference type="SAM" id="Phobius"/>
    </source>
</evidence>
<feature type="compositionally biased region" description="Low complexity" evidence="1">
    <location>
        <begin position="15"/>
        <end position="39"/>
    </location>
</feature>